<dbReference type="AlphaFoldDB" id="A0A2D0KU40"/>
<organism evidence="2 3">
    <name type="scientific">Xenorhabdus kozodoii</name>
    <dbReference type="NCBI Taxonomy" id="351676"/>
    <lineage>
        <taxon>Bacteria</taxon>
        <taxon>Pseudomonadati</taxon>
        <taxon>Pseudomonadota</taxon>
        <taxon>Gammaproteobacteria</taxon>
        <taxon>Enterobacterales</taxon>
        <taxon>Morganellaceae</taxon>
        <taxon>Xenorhabdus</taxon>
    </lineage>
</organism>
<accession>A0A2D0KU40</accession>
<gene>
    <name evidence="2" type="ORF">Xkoz_03822</name>
</gene>
<reference evidence="2 3" key="1">
    <citation type="journal article" date="2017" name="Nat. Microbiol.">
        <title>Natural product diversity associated with the nematode symbionts Photorhabdus and Xenorhabdus.</title>
        <authorList>
            <person name="Tobias N.J."/>
            <person name="Wolff H."/>
            <person name="Djahanschiri B."/>
            <person name="Grundmann F."/>
            <person name="Kronenwerth M."/>
            <person name="Shi Y.M."/>
            <person name="Simonyi S."/>
            <person name="Grun P."/>
            <person name="Shapiro-Ilan D."/>
            <person name="Pidot S.J."/>
            <person name="Stinear T.P."/>
            <person name="Ebersberger I."/>
            <person name="Bode H.B."/>
        </authorList>
    </citation>
    <scope>NUCLEOTIDE SEQUENCE [LARGE SCALE GENOMIC DNA]</scope>
    <source>
        <strain evidence="2 3">DSM 17907</strain>
    </source>
</reference>
<evidence type="ECO:0000313" key="3">
    <source>
        <dbReference type="Proteomes" id="UP000221101"/>
    </source>
</evidence>
<dbReference type="Proteomes" id="UP000221101">
    <property type="component" value="Unassembled WGS sequence"/>
</dbReference>
<comment type="caution">
    <text evidence="2">The sequence shown here is derived from an EMBL/GenBank/DDBJ whole genome shotgun (WGS) entry which is preliminary data.</text>
</comment>
<name>A0A2D0KU40_9GAMM</name>
<keyword evidence="1" id="KW-0472">Membrane</keyword>
<feature type="transmembrane region" description="Helical" evidence="1">
    <location>
        <begin position="58"/>
        <end position="77"/>
    </location>
</feature>
<evidence type="ECO:0000256" key="1">
    <source>
        <dbReference type="SAM" id="Phobius"/>
    </source>
</evidence>
<feature type="transmembrane region" description="Helical" evidence="1">
    <location>
        <begin position="30"/>
        <end position="46"/>
    </location>
</feature>
<feature type="transmembrane region" description="Helical" evidence="1">
    <location>
        <begin position="136"/>
        <end position="153"/>
    </location>
</feature>
<sequence>MKKGNCKKSIFARVNDPSKSKGLDIFRKEIVFLNLFLIYIFSMAIFDIGDPIFECIDYIIAIVLLVCFISMIVKVVNEFHFLKGECENGNFAFLNEKAVFSFKLFAFLILIAGVIIIFFVYTYLSGIIKYDFSLKLFFFIFYSVIVYLIMKILN</sequence>
<dbReference type="EMBL" id="NJCX01000071">
    <property type="protein sequence ID" value="PHM66944.1"/>
    <property type="molecule type" value="Genomic_DNA"/>
</dbReference>
<keyword evidence="1" id="KW-0812">Transmembrane</keyword>
<protein>
    <submittedName>
        <fullName evidence="2">Uncharacterized protein</fullName>
    </submittedName>
</protein>
<dbReference type="RefSeq" id="WP_099143506.1">
    <property type="nucleotide sequence ID" value="NZ_CAWNOR010000110.1"/>
</dbReference>
<keyword evidence="3" id="KW-1185">Reference proteome</keyword>
<keyword evidence="1" id="KW-1133">Transmembrane helix</keyword>
<feature type="transmembrane region" description="Helical" evidence="1">
    <location>
        <begin position="98"/>
        <end position="124"/>
    </location>
</feature>
<proteinExistence type="predicted"/>
<evidence type="ECO:0000313" key="2">
    <source>
        <dbReference type="EMBL" id="PHM66944.1"/>
    </source>
</evidence>